<evidence type="ECO:0000256" key="3">
    <source>
        <dbReference type="SAM" id="Phobius"/>
    </source>
</evidence>
<organism evidence="4 5">
    <name type="scientific">Candidatus Alistipes intestinigallinarum</name>
    <dbReference type="NCBI Taxonomy" id="2838440"/>
    <lineage>
        <taxon>Bacteria</taxon>
        <taxon>Pseudomonadati</taxon>
        <taxon>Bacteroidota</taxon>
        <taxon>Bacteroidia</taxon>
        <taxon>Bacteroidales</taxon>
        <taxon>Rikenellaceae</taxon>
        <taxon>Alistipes</taxon>
    </lineage>
</organism>
<dbReference type="AlphaFoldDB" id="A0A9D1Z1H0"/>
<reference evidence="4" key="1">
    <citation type="journal article" date="2021" name="PeerJ">
        <title>Extensive microbial diversity within the chicken gut microbiome revealed by metagenomics and culture.</title>
        <authorList>
            <person name="Gilroy R."/>
            <person name="Ravi A."/>
            <person name="Getino M."/>
            <person name="Pursley I."/>
            <person name="Horton D.L."/>
            <person name="Alikhan N.F."/>
            <person name="Baker D."/>
            <person name="Gharbi K."/>
            <person name="Hall N."/>
            <person name="Watson M."/>
            <person name="Adriaenssens E.M."/>
            <person name="Foster-Nyarko E."/>
            <person name="Jarju S."/>
            <person name="Secka A."/>
            <person name="Antonio M."/>
            <person name="Oren A."/>
            <person name="Chaudhuri R.R."/>
            <person name="La Ragione R."/>
            <person name="Hildebrand F."/>
            <person name="Pallen M.J."/>
        </authorList>
    </citation>
    <scope>NUCLEOTIDE SEQUENCE</scope>
    <source>
        <strain evidence="4">5134</strain>
    </source>
</reference>
<feature type="coiled-coil region" evidence="1">
    <location>
        <begin position="135"/>
        <end position="183"/>
    </location>
</feature>
<evidence type="ECO:0000313" key="5">
    <source>
        <dbReference type="Proteomes" id="UP000886844"/>
    </source>
</evidence>
<comment type="caution">
    <text evidence="4">The sequence shown here is derived from an EMBL/GenBank/DDBJ whole genome shotgun (WGS) entry which is preliminary data.</text>
</comment>
<evidence type="ECO:0008006" key="6">
    <source>
        <dbReference type="Google" id="ProtNLM"/>
    </source>
</evidence>
<keyword evidence="3" id="KW-0812">Transmembrane</keyword>
<keyword evidence="3" id="KW-1133">Transmembrane helix</keyword>
<evidence type="ECO:0000313" key="4">
    <source>
        <dbReference type="EMBL" id="HIY69133.1"/>
    </source>
</evidence>
<dbReference type="EMBL" id="DXDA01000056">
    <property type="protein sequence ID" value="HIY69133.1"/>
    <property type="molecule type" value="Genomic_DNA"/>
</dbReference>
<gene>
    <name evidence="4" type="ORF">H9828_06930</name>
</gene>
<name>A0A9D1Z1H0_9BACT</name>
<sequence>MENKQGYDPSEFEDDDDFSTSQPDAGKSIRGYRIVIIILSVILVAISALYFSIHHQQMLDNELLRADRDSIQSDLGRLMDDYDNLQISNDSISRGLDIERERADSLMTRLKKERSWNLAKIKQYEKEVGTLRSIMKGYVRQIDSLNTLNKQLIKENVGYRKEISSAKLRAEMAEEKAAELDNKVKVGSVLRARDIRLAGLNDRGNAVSRVKNASRLRVDFVLSANELATPGNKAVYVRITSPDGYVLTTEQMPTFEFEGERLSYSAMREVDYQNQDLEVGIYFNSTGFAPGTYSIELYCEGRLIGQNQVVMK</sequence>
<accession>A0A9D1Z1H0</accession>
<protein>
    <recommendedName>
        <fullName evidence="6">Chromosome segregation protein SMC</fullName>
    </recommendedName>
</protein>
<keyword evidence="3" id="KW-0472">Membrane</keyword>
<evidence type="ECO:0000256" key="2">
    <source>
        <dbReference type="SAM" id="MobiDB-lite"/>
    </source>
</evidence>
<evidence type="ECO:0000256" key="1">
    <source>
        <dbReference type="SAM" id="Coils"/>
    </source>
</evidence>
<reference evidence="4" key="2">
    <citation type="submission" date="2021-04" db="EMBL/GenBank/DDBJ databases">
        <authorList>
            <person name="Gilroy R."/>
        </authorList>
    </citation>
    <scope>NUCLEOTIDE SEQUENCE</scope>
    <source>
        <strain evidence="4">5134</strain>
    </source>
</reference>
<keyword evidence="1" id="KW-0175">Coiled coil</keyword>
<proteinExistence type="predicted"/>
<dbReference type="Proteomes" id="UP000886844">
    <property type="component" value="Unassembled WGS sequence"/>
</dbReference>
<feature type="region of interest" description="Disordered" evidence="2">
    <location>
        <begin position="1"/>
        <end position="24"/>
    </location>
</feature>
<feature type="transmembrane region" description="Helical" evidence="3">
    <location>
        <begin position="34"/>
        <end position="53"/>
    </location>
</feature>